<accession>A0A1G4KBW1</accession>
<keyword evidence="2" id="KW-1185">Reference proteome</keyword>
<dbReference type="EMBL" id="LT598469">
    <property type="protein sequence ID" value="SCV01826.1"/>
    <property type="molecule type" value="Genomic_DNA"/>
</dbReference>
<dbReference type="CDD" id="cd02537">
    <property type="entry name" value="GT8_Glycogenin"/>
    <property type="match status" value="1"/>
</dbReference>
<dbReference type="AlphaFoldDB" id="A0A1G4KBW1"/>
<proteinExistence type="predicted"/>
<dbReference type="OrthoDB" id="2014201at2759"/>
<name>A0A1G4KBW1_9SACH</name>
<evidence type="ECO:0000313" key="1">
    <source>
        <dbReference type="EMBL" id="SCV01826.1"/>
    </source>
</evidence>
<dbReference type="Proteomes" id="UP000191024">
    <property type="component" value="Chromosome G"/>
</dbReference>
<reference evidence="1 2" key="1">
    <citation type="submission" date="2016-03" db="EMBL/GenBank/DDBJ databases">
        <authorList>
            <person name="Devillers H."/>
        </authorList>
    </citation>
    <scope>NUCLEOTIDE SEQUENCE [LARGE SCALE GENOMIC DNA]</scope>
    <source>
        <strain evidence="1">CBS 11717</strain>
    </source>
</reference>
<sequence>MSICVATLLYSIDYLPGVFSLGYQLRGAPRDCAKCILVDKGLVRANVLSEQDEKTLKALFDTIIYVDSTEIDVQLLRQNANNLSLLGRPELSLTFLKIELWQLVQYRRIIFLDSDVLVVRKEFWNILDALESQKESEIGAAPDCGWPDLFNSGVLAIVPNRNDYEQLLELLAGQTSLDGADQGILNQYFNAACGFAGETSSRRAWNRLPFVYNVTIPNSGYEWAPALAYFRDQINLVHFIGKKKPWISRNGGRYADQWWQNYNSFLAEFYPGDSGTAKAISKALDHEKERTVTNSQSSQLDDPLSSDLTEMTIEEAPKPEMNWEPTWDATIEPPPPDGKPEAAELLIEENYSWSENTEIALPDLPSMPNTPEIKPVFEWELVHNPDEVERVFPG</sequence>
<dbReference type="GO" id="GO:0016757">
    <property type="term" value="F:glycosyltransferase activity"/>
    <property type="evidence" value="ECO:0007669"/>
    <property type="project" value="InterPro"/>
</dbReference>
<dbReference type="InterPro" id="IPR002495">
    <property type="entry name" value="Glyco_trans_8"/>
</dbReference>
<dbReference type="InterPro" id="IPR050587">
    <property type="entry name" value="GNT1/Glycosyltrans_8"/>
</dbReference>
<dbReference type="STRING" id="1230905.A0A1G4KBW1"/>
<gene>
    <name evidence="1" type="ORF">LAMI_0G13982G</name>
</gene>
<dbReference type="InterPro" id="IPR029044">
    <property type="entry name" value="Nucleotide-diphossugar_trans"/>
</dbReference>
<evidence type="ECO:0000313" key="2">
    <source>
        <dbReference type="Proteomes" id="UP000191024"/>
    </source>
</evidence>
<dbReference type="Pfam" id="PF01501">
    <property type="entry name" value="Glyco_transf_8"/>
    <property type="match status" value="1"/>
</dbReference>
<dbReference type="PANTHER" id="PTHR11183">
    <property type="entry name" value="GLYCOGENIN SUBFAMILY MEMBER"/>
    <property type="match status" value="1"/>
</dbReference>
<dbReference type="Gene3D" id="3.90.550.10">
    <property type="entry name" value="Spore Coat Polysaccharide Biosynthesis Protein SpsA, Chain A"/>
    <property type="match status" value="1"/>
</dbReference>
<protein>
    <submittedName>
        <fullName evidence="1">LAMI_0G13982g1_1</fullName>
    </submittedName>
</protein>
<dbReference type="SUPFAM" id="SSF53448">
    <property type="entry name" value="Nucleotide-diphospho-sugar transferases"/>
    <property type="match status" value="1"/>
</dbReference>
<organism evidence="1 2">
    <name type="scientific">Lachancea mirantina</name>
    <dbReference type="NCBI Taxonomy" id="1230905"/>
    <lineage>
        <taxon>Eukaryota</taxon>
        <taxon>Fungi</taxon>
        <taxon>Dikarya</taxon>
        <taxon>Ascomycota</taxon>
        <taxon>Saccharomycotina</taxon>
        <taxon>Saccharomycetes</taxon>
        <taxon>Saccharomycetales</taxon>
        <taxon>Saccharomycetaceae</taxon>
        <taxon>Lachancea</taxon>
    </lineage>
</organism>